<evidence type="ECO:0000313" key="1">
    <source>
        <dbReference type="EMBL" id="SFF05432.1"/>
    </source>
</evidence>
<dbReference type="PANTHER" id="PTHR39169:SF1">
    <property type="entry name" value="MONOOXYGENASE YDHR-RELATED"/>
    <property type="match status" value="1"/>
</dbReference>
<dbReference type="NCBIfam" id="NF008333">
    <property type="entry name" value="PRK11118.1"/>
    <property type="match status" value="1"/>
</dbReference>
<organism evidence="1 2">
    <name type="scientific">Alteribacillus iranensis</name>
    <dbReference type="NCBI Taxonomy" id="930128"/>
    <lineage>
        <taxon>Bacteria</taxon>
        <taxon>Bacillati</taxon>
        <taxon>Bacillota</taxon>
        <taxon>Bacilli</taxon>
        <taxon>Bacillales</taxon>
        <taxon>Bacillaceae</taxon>
        <taxon>Alteribacillus</taxon>
    </lineage>
</organism>
<dbReference type="STRING" id="930128.SAMN05192532_1145"/>
<dbReference type="Gene3D" id="3.30.70.100">
    <property type="match status" value="1"/>
</dbReference>
<dbReference type="RefSeq" id="WP_091664253.1">
    <property type="nucleotide sequence ID" value="NZ_FONT01000014.1"/>
</dbReference>
<dbReference type="InterPro" id="IPR011008">
    <property type="entry name" value="Dimeric_a/b-barrel"/>
</dbReference>
<dbReference type="SUPFAM" id="SSF54909">
    <property type="entry name" value="Dimeric alpha+beta barrel"/>
    <property type="match status" value="1"/>
</dbReference>
<dbReference type="EMBL" id="FONT01000014">
    <property type="protein sequence ID" value="SFF05432.1"/>
    <property type="molecule type" value="Genomic_DNA"/>
</dbReference>
<sequence length="109" mass="12338">MAYVLQVNFKMDGPFGEDMAASFAELAESINQEEGFLWKIWIEDPDTKETGGIYLFETKEAAQAYQEMHTKRLASFGIEEIDAKIFSINSTLTEINKGPVTSFTQNDKE</sequence>
<accession>A0A1I2FJ18</accession>
<dbReference type="Proteomes" id="UP000199516">
    <property type="component" value="Unassembled WGS sequence"/>
</dbReference>
<gene>
    <name evidence="1" type="ORF">SAMN05192532_1145</name>
</gene>
<evidence type="ECO:0000313" key="2">
    <source>
        <dbReference type="Proteomes" id="UP000199516"/>
    </source>
</evidence>
<name>A0A1I2FJ18_9BACI</name>
<protein>
    <submittedName>
        <fullName evidence="1">Putative mono-oxygenase ydhR</fullName>
    </submittedName>
</protein>
<reference evidence="1 2" key="1">
    <citation type="submission" date="2016-10" db="EMBL/GenBank/DDBJ databases">
        <authorList>
            <person name="de Groot N.N."/>
        </authorList>
    </citation>
    <scope>NUCLEOTIDE SEQUENCE [LARGE SCALE GENOMIC DNA]</scope>
    <source>
        <strain evidence="1 2">DSM 23995</strain>
    </source>
</reference>
<keyword evidence="2" id="KW-1185">Reference proteome</keyword>
<dbReference type="OrthoDB" id="1440627at2"/>
<dbReference type="InterPro" id="IPR014910">
    <property type="entry name" value="YdhR"/>
</dbReference>
<dbReference type="AlphaFoldDB" id="A0A1I2FJ18"/>
<dbReference type="PANTHER" id="PTHR39169">
    <property type="match status" value="1"/>
</dbReference>
<dbReference type="Pfam" id="PF08803">
    <property type="entry name" value="ydhR"/>
    <property type="match status" value="1"/>
</dbReference>
<proteinExistence type="predicted"/>